<dbReference type="InterPro" id="IPR029058">
    <property type="entry name" value="AB_hydrolase_fold"/>
</dbReference>
<protein>
    <recommendedName>
        <fullName evidence="4">Lipase domain-containing protein</fullName>
    </recommendedName>
</protein>
<dbReference type="GO" id="GO:0016042">
    <property type="term" value="P:lipid catabolic process"/>
    <property type="evidence" value="ECO:0007669"/>
    <property type="project" value="InterPro"/>
</dbReference>
<dbReference type="EMBL" id="LIAE01006340">
    <property type="protein sequence ID" value="PAV90973.1"/>
    <property type="molecule type" value="Genomic_DNA"/>
</dbReference>
<name>A0A2A2LXT1_9BILA</name>
<dbReference type="Gene3D" id="3.40.50.1820">
    <property type="entry name" value="alpha/beta hydrolase"/>
    <property type="match status" value="1"/>
</dbReference>
<dbReference type="Proteomes" id="UP000218231">
    <property type="component" value="Unassembled WGS sequence"/>
</dbReference>
<evidence type="ECO:0000313" key="3">
    <source>
        <dbReference type="Proteomes" id="UP000218231"/>
    </source>
</evidence>
<feature type="chain" id="PRO_5013194949" description="Lipase domain-containing protein" evidence="1">
    <location>
        <begin position="19"/>
        <end position="305"/>
    </location>
</feature>
<keyword evidence="1" id="KW-0732">Signal</keyword>
<gene>
    <name evidence="2" type="ORF">WR25_19920</name>
</gene>
<dbReference type="InterPro" id="IPR002918">
    <property type="entry name" value="Lipase_EstA/Esterase_EstB"/>
</dbReference>
<dbReference type="GO" id="GO:0016298">
    <property type="term" value="F:lipase activity"/>
    <property type="evidence" value="ECO:0007669"/>
    <property type="project" value="TreeGrafter"/>
</dbReference>
<dbReference type="FunFam" id="3.40.50.1820:FF:000191">
    <property type="entry name" value="LIPaSe related"/>
    <property type="match status" value="1"/>
</dbReference>
<dbReference type="PANTHER" id="PTHR32015:SF9">
    <property type="entry name" value="LIPASE RELATED-RELATED"/>
    <property type="match status" value="1"/>
</dbReference>
<accession>A0A2A2LXT1</accession>
<dbReference type="AlphaFoldDB" id="A0A2A2LXT1"/>
<evidence type="ECO:0000313" key="2">
    <source>
        <dbReference type="EMBL" id="PAV90973.1"/>
    </source>
</evidence>
<comment type="caution">
    <text evidence="2">The sequence shown here is derived from an EMBL/GenBank/DDBJ whole genome shotgun (WGS) entry which is preliminary data.</text>
</comment>
<evidence type="ECO:0008006" key="4">
    <source>
        <dbReference type="Google" id="ProtNLM"/>
    </source>
</evidence>
<evidence type="ECO:0000256" key="1">
    <source>
        <dbReference type="SAM" id="SignalP"/>
    </source>
</evidence>
<keyword evidence="3" id="KW-1185">Reference proteome</keyword>
<sequence length="305" mass="33643">MLSSLIVVFSCLATNAIAEIKGPFSSHFANWLKSNDDVYAYTLGIVDKFGETGSFGGKMSDSEELKHNPVLFIHGNSDSALEVEGEQWATGWNRQIALFTAKGYSMAELKLNCNDVLGHRKFLEAILEYTQAQKVNIIAHSMGVSIARIIAKGGMIHTDDGECDVGEPMTDRIDTLLGIAGANYGMCACQFATMFPACGETSGFFPGSCAIGHCNATTVIPQCAKPKYGKMLKDINDNRQREAERIVSFYSEDDEVIGKGNMVWGKHTSYIPHSDYKKIFSKLTHGQIKTETVKEQYSVIHRHYV</sequence>
<dbReference type="SUPFAM" id="SSF53474">
    <property type="entry name" value="alpha/beta-Hydrolases"/>
    <property type="match status" value="1"/>
</dbReference>
<proteinExistence type="predicted"/>
<feature type="signal peptide" evidence="1">
    <location>
        <begin position="1"/>
        <end position="18"/>
    </location>
</feature>
<dbReference type="OrthoDB" id="5786192at2759"/>
<reference evidence="2 3" key="1">
    <citation type="journal article" date="2017" name="Curr. Biol.">
        <title>Genome architecture and evolution of a unichromosomal asexual nematode.</title>
        <authorList>
            <person name="Fradin H."/>
            <person name="Zegar C."/>
            <person name="Gutwein M."/>
            <person name="Lucas J."/>
            <person name="Kovtun M."/>
            <person name="Corcoran D."/>
            <person name="Baugh L.R."/>
            <person name="Kiontke K."/>
            <person name="Gunsalus K."/>
            <person name="Fitch D.H."/>
            <person name="Piano F."/>
        </authorList>
    </citation>
    <scope>NUCLEOTIDE SEQUENCE [LARGE SCALE GENOMIC DNA]</scope>
    <source>
        <strain evidence="2">PF1309</strain>
    </source>
</reference>
<dbReference type="PANTHER" id="PTHR32015">
    <property type="entry name" value="FASTING INDUCED LIPASE"/>
    <property type="match status" value="1"/>
</dbReference>
<dbReference type="Pfam" id="PF01674">
    <property type="entry name" value="Lipase_2"/>
    <property type="match status" value="1"/>
</dbReference>
<dbReference type="STRING" id="2018661.A0A2A2LXT1"/>
<organism evidence="2 3">
    <name type="scientific">Diploscapter pachys</name>
    <dbReference type="NCBI Taxonomy" id="2018661"/>
    <lineage>
        <taxon>Eukaryota</taxon>
        <taxon>Metazoa</taxon>
        <taxon>Ecdysozoa</taxon>
        <taxon>Nematoda</taxon>
        <taxon>Chromadorea</taxon>
        <taxon>Rhabditida</taxon>
        <taxon>Rhabditina</taxon>
        <taxon>Rhabditomorpha</taxon>
        <taxon>Rhabditoidea</taxon>
        <taxon>Rhabditidae</taxon>
        <taxon>Diploscapter</taxon>
    </lineage>
</organism>